<organism evidence="2 3">
    <name type="scientific">Pleurotus eryngii</name>
    <name type="common">Boletus of the steppes</name>
    <dbReference type="NCBI Taxonomy" id="5323"/>
    <lineage>
        <taxon>Eukaryota</taxon>
        <taxon>Fungi</taxon>
        <taxon>Dikarya</taxon>
        <taxon>Basidiomycota</taxon>
        <taxon>Agaricomycotina</taxon>
        <taxon>Agaricomycetes</taxon>
        <taxon>Agaricomycetidae</taxon>
        <taxon>Agaricales</taxon>
        <taxon>Pleurotineae</taxon>
        <taxon>Pleurotaceae</taxon>
        <taxon>Pleurotus</taxon>
    </lineage>
</organism>
<evidence type="ECO:0000313" key="3">
    <source>
        <dbReference type="Proteomes" id="UP000807025"/>
    </source>
</evidence>
<sequence>MSAGWSVSLRFFAWSFQVDAHRLAQSPDMVVLSYVYAHLKGDTLQQDPHMKRKIPCSPCSGLSSLENSIHNTRTTEMEKDIIILTPTEPVCWLSSNTFWSRELPTVQYFTVFWNVWEDEEIPESVACSSAKDVSAFVVPRSQYDQLDEKCKPDSPDDEDKLTDLVKVFQHSVRLAEAASPPSDGTKMLNFAGQQETAFAQQPSLLQSQPTP</sequence>
<keyword evidence="1" id="KW-0732">Signal</keyword>
<accession>A0A9P5ZHV7</accession>
<feature type="chain" id="PRO_5040409122" evidence="1">
    <location>
        <begin position="21"/>
        <end position="211"/>
    </location>
</feature>
<protein>
    <submittedName>
        <fullName evidence="2">Uncharacterized protein</fullName>
    </submittedName>
</protein>
<feature type="signal peptide" evidence="1">
    <location>
        <begin position="1"/>
        <end position="20"/>
    </location>
</feature>
<reference evidence="2" key="1">
    <citation type="submission" date="2020-11" db="EMBL/GenBank/DDBJ databases">
        <authorList>
            <consortium name="DOE Joint Genome Institute"/>
            <person name="Ahrendt S."/>
            <person name="Riley R."/>
            <person name="Andreopoulos W."/>
            <person name="Labutti K."/>
            <person name="Pangilinan J."/>
            <person name="Ruiz-Duenas F.J."/>
            <person name="Barrasa J.M."/>
            <person name="Sanchez-Garcia M."/>
            <person name="Camarero S."/>
            <person name="Miyauchi S."/>
            <person name="Serrano A."/>
            <person name="Linde D."/>
            <person name="Babiker R."/>
            <person name="Drula E."/>
            <person name="Ayuso-Fernandez I."/>
            <person name="Pacheco R."/>
            <person name="Padilla G."/>
            <person name="Ferreira P."/>
            <person name="Barriuso J."/>
            <person name="Kellner H."/>
            <person name="Castanera R."/>
            <person name="Alfaro M."/>
            <person name="Ramirez L."/>
            <person name="Pisabarro A.G."/>
            <person name="Kuo A."/>
            <person name="Tritt A."/>
            <person name="Lipzen A."/>
            <person name="He G."/>
            <person name="Yan M."/>
            <person name="Ng V."/>
            <person name="Cullen D."/>
            <person name="Martin F."/>
            <person name="Rosso M.-N."/>
            <person name="Henrissat B."/>
            <person name="Hibbett D."/>
            <person name="Martinez A.T."/>
            <person name="Grigoriev I.V."/>
        </authorList>
    </citation>
    <scope>NUCLEOTIDE SEQUENCE</scope>
    <source>
        <strain evidence="2">ATCC 90797</strain>
    </source>
</reference>
<dbReference type="EMBL" id="MU154756">
    <property type="protein sequence ID" value="KAF9487697.1"/>
    <property type="molecule type" value="Genomic_DNA"/>
</dbReference>
<comment type="caution">
    <text evidence="2">The sequence shown here is derived from an EMBL/GenBank/DDBJ whole genome shotgun (WGS) entry which is preliminary data.</text>
</comment>
<keyword evidence="3" id="KW-1185">Reference proteome</keyword>
<proteinExistence type="predicted"/>
<gene>
    <name evidence="2" type="ORF">BDN71DRAFT_1513711</name>
</gene>
<dbReference type="Proteomes" id="UP000807025">
    <property type="component" value="Unassembled WGS sequence"/>
</dbReference>
<name>A0A9P5ZHV7_PLEER</name>
<evidence type="ECO:0000256" key="1">
    <source>
        <dbReference type="SAM" id="SignalP"/>
    </source>
</evidence>
<dbReference type="AlphaFoldDB" id="A0A9P5ZHV7"/>
<evidence type="ECO:0000313" key="2">
    <source>
        <dbReference type="EMBL" id="KAF9487697.1"/>
    </source>
</evidence>